<dbReference type="InterPro" id="IPR036388">
    <property type="entry name" value="WH-like_DNA-bd_sf"/>
</dbReference>
<evidence type="ECO:0000313" key="1">
    <source>
        <dbReference type="EMBL" id="MPL92461.1"/>
    </source>
</evidence>
<name>A0A644VM97_9ZZZZ</name>
<reference evidence="1" key="1">
    <citation type="submission" date="2019-08" db="EMBL/GenBank/DDBJ databases">
        <authorList>
            <person name="Kucharzyk K."/>
            <person name="Murdoch R.W."/>
            <person name="Higgins S."/>
            <person name="Loffler F."/>
        </authorList>
    </citation>
    <scope>NUCLEOTIDE SEQUENCE</scope>
</reference>
<dbReference type="InterPro" id="IPR029069">
    <property type="entry name" value="HotDog_dom_sf"/>
</dbReference>
<dbReference type="NCBIfam" id="NF003359">
    <property type="entry name" value="PRK04424.1"/>
    <property type="match status" value="1"/>
</dbReference>
<dbReference type="SUPFAM" id="SSF54637">
    <property type="entry name" value="Thioesterase/thiol ester dehydrase-isomerase"/>
    <property type="match status" value="1"/>
</dbReference>
<sequence>MEGTSIKSQRKKNRQDRLLKLIEQNPLATDEELAASLEASVSTIRLDRAVLGVPELRERMRSMAQKATSRLRSLKQSEVVGDLLELEPNKWALSVLETRRDMAFRKTDMVWDHYIYAQASSIAIAVVEADLVIVDSMRGEYKGHARVGDSLVARAKVGVQKDGKYIVSVRTKVGEKEIFVGRFIAAIVSQNEPV</sequence>
<organism evidence="1">
    <name type="scientific">bioreactor metagenome</name>
    <dbReference type="NCBI Taxonomy" id="1076179"/>
    <lineage>
        <taxon>unclassified sequences</taxon>
        <taxon>metagenomes</taxon>
        <taxon>ecological metagenomes</taxon>
    </lineage>
</organism>
<dbReference type="Gene3D" id="1.10.10.10">
    <property type="entry name" value="Winged helix-like DNA-binding domain superfamily/Winged helix DNA-binding domain"/>
    <property type="match status" value="1"/>
</dbReference>
<dbReference type="EMBL" id="VSSQ01000359">
    <property type="protein sequence ID" value="MPL92461.1"/>
    <property type="molecule type" value="Genomic_DNA"/>
</dbReference>
<gene>
    <name evidence="1" type="primary">fapR_2</name>
    <name evidence="1" type="ORF">SDC9_38562</name>
</gene>
<accession>A0A644VM97</accession>
<dbReference type="AlphaFoldDB" id="A0A644VM97"/>
<dbReference type="Gene3D" id="3.10.129.10">
    <property type="entry name" value="Hotdog Thioesterase"/>
    <property type="match status" value="1"/>
</dbReference>
<protein>
    <submittedName>
        <fullName evidence="1">Transcription factor FapR</fullName>
    </submittedName>
</protein>
<proteinExistence type="predicted"/>
<comment type="caution">
    <text evidence="1">The sequence shown here is derived from an EMBL/GenBank/DDBJ whole genome shotgun (WGS) entry which is preliminary data.</text>
</comment>